<reference evidence="7" key="1">
    <citation type="journal article" date="2019" name="Int. J. Syst. Evol. Microbiol.">
        <title>The Global Catalogue of Microorganisms (GCM) 10K type strain sequencing project: providing services to taxonomists for standard genome sequencing and annotation.</title>
        <authorList>
            <consortium name="The Broad Institute Genomics Platform"/>
            <consortium name="The Broad Institute Genome Sequencing Center for Infectious Disease"/>
            <person name="Wu L."/>
            <person name="Ma J."/>
        </authorList>
    </citation>
    <scope>NUCLEOTIDE SEQUENCE [LARGE SCALE GENOMIC DNA]</scope>
    <source>
        <strain evidence="7">JCM 17664</strain>
    </source>
</reference>
<evidence type="ECO:0000259" key="4">
    <source>
        <dbReference type="Pfam" id="PF00723"/>
    </source>
</evidence>
<dbReference type="EMBL" id="BAABFN010000005">
    <property type="protein sequence ID" value="GAA4313715.1"/>
    <property type="molecule type" value="Genomic_DNA"/>
</dbReference>
<dbReference type="PANTHER" id="PTHR31616">
    <property type="entry name" value="TREHALASE"/>
    <property type="match status" value="1"/>
</dbReference>
<evidence type="ECO:0000313" key="7">
    <source>
        <dbReference type="Proteomes" id="UP001501207"/>
    </source>
</evidence>
<keyword evidence="7" id="KW-1185">Reference proteome</keyword>
<comment type="caution">
    <text evidence="6">The sequence shown here is derived from an EMBL/GenBank/DDBJ whole genome shotgun (WGS) entry which is preliminary data.</text>
</comment>
<dbReference type="Pfam" id="PF09137">
    <property type="entry name" value="Glucodextran_N"/>
    <property type="match status" value="1"/>
</dbReference>
<evidence type="ECO:0000313" key="6">
    <source>
        <dbReference type="EMBL" id="GAA4313715.1"/>
    </source>
</evidence>
<dbReference type="InterPro" id="IPR014718">
    <property type="entry name" value="GH-type_carb-bd"/>
</dbReference>
<keyword evidence="3" id="KW-0106">Calcium</keyword>
<evidence type="ECO:0000256" key="3">
    <source>
        <dbReference type="ARBA" id="ARBA00022837"/>
    </source>
</evidence>
<sequence length="800" mass="90040">MTGKWLKAPGSPGIPARWTSSAKSGLGKAINAASDVSFTVSHGIINEIYFPWEDVACTRDMGLIVTDRKTFFSEEKRHAEHRIKMIGDGLPAYRITNTCLKKRYRIVKEVMTDTIRNTLVQRVSFRALKGKISDYGLYVLLAPHLGNQGSENSGWCGDYKGVSMLFARRDNLTLALACSSPWKKQSVGFVGFSDGWQDLMQHKQMEWEYRNAGPGNIALTAQADLEASGGELLIALGFGYTENEAAHYARGSILSGFDEIREAYLGEWRSWQKSFSPPKPAGSPAGKLFRISASVLRIHEAKRARGGIIASMSVPWGEAKGDEDIGGYHLVWPRDLVESSGGLLALNAKQDTLRILTYLMVTQEADGHWAQNMWLEGTPHWKGIQMDQVALPILLIDLCRQNHVLKPARIHRYWHTVKKALSYLVQNGPYTEQDRWERAGGLSLFTLAAEIAALLAGADFAEENNEPAMAAYCRETADCWNAHIERWTYITDTDISRSSGVEGYYIRLNPTGADMEALRDQRVRVENHPEESSTVLLSELISPDALALVRFGLRAPDDPHICNTVRMIDKYLKVDTPTGPCWHRYTHDGYGEHEDGSPYDGTGIGRAWPLLTGERAHYEIAAGNIEGARELAKTMESFSHNGLFPEQIWDAADIPDRELFFGKYSGSAMPLVWAHAEYIKLCRSLKQRKVFDMPRHARERYLHNQRPSAVEIWRFERPLEKINKNSILRIETHAPARIHWSADGWQTTQDALTQYTGLGIYFADFPGNAITGPALVFTFYWMDADRWEHKDFAVEIIADP</sequence>
<organism evidence="6 7">
    <name type="scientific">Compostibacter hankyongensis</name>
    <dbReference type="NCBI Taxonomy" id="1007089"/>
    <lineage>
        <taxon>Bacteria</taxon>
        <taxon>Pseudomonadati</taxon>
        <taxon>Bacteroidota</taxon>
        <taxon>Chitinophagia</taxon>
        <taxon>Chitinophagales</taxon>
        <taxon>Chitinophagaceae</taxon>
        <taxon>Compostibacter</taxon>
    </lineage>
</organism>
<dbReference type="Pfam" id="PF00723">
    <property type="entry name" value="Glyco_hydro_15"/>
    <property type="match status" value="1"/>
</dbReference>
<accession>A0ABP8FYM7</accession>
<dbReference type="InterPro" id="IPR011613">
    <property type="entry name" value="GH15-like"/>
</dbReference>
<evidence type="ECO:0000256" key="1">
    <source>
        <dbReference type="ARBA" id="ARBA00001913"/>
    </source>
</evidence>
<proteinExistence type="predicted"/>
<dbReference type="SUPFAM" id="SSF74650">
    <property type="entry name" value="Galactose mutarotase-like"/>
    <property type="match status" value="1"/>
</dbReference>
<protein>
    <submittedName>
        <fullName evidence="6">Glucan 1,4-alpha-glucosidase</fullName>
    </submittedName>
</protein>
<comment type="subunit">
    <text evidence="2">Monomer.</text>
</comment>
<dbReference type="InterPro" id="IPR012341">
    <property type="entry name" value="6hp_glycosidase-like_sf"/>
</dbReference>
<dbReference type="SUPFAM" id="SSF48208">
    <property type="entry name" value="Six-hairpin glycosidases"/>
    <property type="match status" value="1"/>
</dbReference>
<dbReference type="RefSeq" id="WP_344979641.1">
    <property type="nucleotide sequence ID" value="NZ_BAABFN010000005.1"/>
</dbReference>
<dbReference type="InterPro" id="IPR015220">
    <property type="entry name" value="Glucodextranase_N"/>
</dbReference>
<dbReference type="CDD" id="cd07430">
    <property type="entry name" value="GH15_N"/>
    <property type="match status" value="1"/>
</dbReference>
<name>A0ABP8FYM7_9BACT</name>
<feature type="domain" description="GH15-like" evidence="4">
    <location>
        <begin position="301"/>
        <end position="681"/>
    </location>
</feature>
<dbReference type="Gene3D" id="1.50.10.10">
    <property type="match status" value="1"/>
</dbReference>
<dbReference type="Gene3D" id="2.70.98.10">
    <property type="match status" value="1"/>
</dbReference>
<dbReference type="Proteomes" id="UP001501207">
    <property type="component" value="Unassembled WGS sequence"/>
</dbReference>
<dbReference type="InterPro" id="IPR008928">
    <property type="entry name" value="6-hairpin_glycosidase_sf"/>
</dbReference>
<dbReference type="InterPro" id="IPR011013">
    <property type="entry name" value="Gal_mutarotase_sf_dom"/>
</dbReference>
<feature type="domain" description="Glucodextranase N-terminal" evidence="5">
    <location>
        <begin position="8"/>
        <end position="272"/>
    </location>
</feature>
<comment type="cofactor">
    <cofactor evidence="1">
        <name>Ca(2+)</name>
        <dbReference type="ChEBI" id="CHEBI:29108"/>
    </cofactor>
</comment>
<dbReference type="PANTHER" id="PTHR31616:SF0">
    <property type="entry name" value="GLUCAN 1,4-ALPHA-GLUCOSIDASE"/>
    <property type="match status" value="1"/>
</dbReference>
<gene>
    <name evidence="6" type="ORF">GCM10023143_24150</name>
</gene>
<evidence type="ECO:0000259" key="5">
    <source>
        <dbReference type="Pfam" id="PF09137"/>
    </source>
</evidence>
<evidence type="ECO:0000256" key="2">
    <source>
        <dbReference type="ARBA" id="ARBA00011245"/>
    </source>
</evidence>